<keyword evidence="1" id="KW-1133">Transmembrane helix</keyword>
<feature type="transmembrane region" description="Helical" evidence="1">
    <location>
        <begin position="12"/>
        <end position="32"/>
    </location>
</feature>
<dbReference type="AlphaFoldDB" id="A0A3D9Z6F3"/>
<gene>
    <name evidence="2" type="ORF">DES32_0334</name>
</gene>
<organism evidence="2 3">
    <name type="scientific">Methylovirgula ligni</name>
    <dbReference type="NCBI Taxonomy" id="569860"/>
    <lineage>
        <taxon>Bacteria</taxon>
        <taxon>Pseudomonadati</taxon>
        <taxon>Pseudomonadota</taxon>
        <taxon>Alphaproteobacteria</taxon>
        <taxon>Hyphomicrobiales</taxon>
        <taxon>Beijerinckiaceae</taxon>
        <taxon>Methylovirgula</taxon>
    </lineage>
</organism>
<dbReference type="RefSeq" id="WP_207206636.1">
    <property type="nucleotide sequence ID" value="NZ_CP025086.1"/>
</dbReference>
<keyword evidence="1" id="KW-0812">Transmembrane</keyword>
<name>A0A3D9Z6F3_9HYPH</name>
<keyword evidence="3" id="KW-1185">Reference proteome</keyword>
<dbReference type="EMBL" id="QUMO01000001">
    <property type="protein sequence ID" value="REF89119.1"/>
    <property type="molecule type" value="Genomic_DNA"/>
</dbReference>
<evidence type="ECO:0000313" key="3">
    <source>
        <dbReference type="Proteomes" id="UP000256900"/>
    </source>
</evidence>
<evidence type="ECO:0008006" key="4">
    <source>
        <dbReference type="Google" id="ProtNLM"/>
    </source>
</evidence>
<comment type="caution">
    <text evidence="2">The sequence shown here is derived from an EMBL/GenBank/DDBJ whole genome shotgun (WGS) entry which is preliminary data.</text>
</comment>
<protein>
    <recommendedName>
        <fullName evidence="4">DUF4405 domain-containing protein</fullName>
    </recommendedName>
</protein>
<proteinExistence type="predicted"/>
<accession>A0A3D9Z6F3</accession>
<reference evidence="2 3" key="1">
    <citation type="submission" date="2018-08" db="EMBL/GenBank/DDBJ databases">
        <title>Genomic Encyclopedia of Type Strains, Phase IV (KMG-IV): sequencing the most valuable type-strain genomes for metagenomic binning, comparative biology and taxonomic classification.</title>
        <authorList>
            <person name="Goeker M."/>
        </authorList>
    </citation>
    <scope>NUCLEOTIDE SEQUENCE [LARGE SCALE GENOMIC DNA]</scope>
    <source>
        <strain evidence="2 3">BW863</strain>
    </source>
</reference>
<keyword evidence="1" id="KW-0472">Membrane</keyword>
<feature type="transmembrane region" description="Helical" evidence="1">
    <location>
        <begin position="68"/>
        <end position="87"/>
    </location>
</feature>
<evidence type="ECO:0000313" key="2">
    <source>
        <dbReference type="EMBL" id="REF89119.1"/>
    </source>
</evidence>
<dbReference type="Proteomes" id="UP000256900">
    <property type="component" value="Unassembled WGS sequence"/>
</dbReference>
<sequence length="166" mass="17641">MGQFINRFATPLITGFFVVSAVSGVALFFHWVPGAFHAMHVWLSMVLLLPFLLHIWKNWRPLLAYAKRGTLVVPLLACLAVAVPFAVSGLSGGGRGGNPAFRTVALMTQARISEVAPVLKTTPDALLAALKQRGYQARSADETLDAIAAASGKPASEVLLAVIPAH</sequence>
<feature type="transmembrane region" description="Helical" evidence="1">
    <location>
        <begin position="38"/>
        <end position="56"/>
    </location>
</feature>
<evidence type="ECO:0000256" key="1">
    <source>
        <dbReference type="SAM" id="Phobius"/>
    </source>
</evidence>